<evidence type="ECO:0000256" key="4">
    <source>
        <dbReference type="SAM" id="MobiDB-lite"/>
    </source>
</evidence>
<dbReference type="InterPro" id="IPR027417">
    <property type="entry name" value="P-loop_NTPase"/>
</dbReference>
<organism evidence="6 7">
    <name type="scientific">Subdoligranulum variabile</name>
    <dbReference type="NCBI Taxonomy" id="214851"/>
    <lineage>
        <taxon>Bacteria</taxon>
        <taxon>Bacillati</taxon>
        <taxon>Bacillota</taxon>
        <taxon>Clostridia</taxon>
        <taxon>Eubacteriales</taxon>
        <taxon>Oscillospiraceae</taxon>
        <taxon>Subdoligranulum</taxon>
    </lineage>
</organism>
<comment type="caution">
    <text evidence="6">The sequence shown here is derived from an EMBL/GenBank/DDBJ whole genome shotgun (WGS) entry which is preliminary data.</text>
</comment>
<keyword evidence="2" id="KW-0067">ATP-binding</keyword>
<dbReference type="GO" id="GO:0005524">
    <property type="term" value="F:ATP binding"/>
    <property type="evidence" value="ECO:0007669"/>
    <property type="project" value="UniProtKB-KW"/>
</dbReference>
<keyword evidence="6" id="KW-0347">Helicase</keyword>
<evidence type="ECO:0000313" key="7">
    <source>
        <dbReference type="Proteomes" id="UP000759273"/>
    </source>
</evidence>
<dbReference type="Proteomes" id="UP000759273">
    <property type="component" value="Unassembled WGS sequence"/>
</dbReference>
<name>A0A943DAE2_9FIRM</name>
<feature type="non-terminal residue" evidence="6">
    <location>
        <position position="1"/>
    </location>
</feature>
<dbReference type="GO" id="GO:0003676">
    <property type="term" value="F:nucleic acid binding"/>
    <property type="evidence" value="ECO:0007669"/>
    <property type="project" value="InterPro"/>
</dbReference>
<proteinExistence type="predicted"/>
<evidence type="ECO:0000256" key="2">
    <source>
        <dbReference type="ARBA" id="ARBA00022840"/>
    </source>
</evidence>
<gene>
    <name evidence="6" type="ORF">KHY36_10535</name>
</gene>
<dbReference type="Gene3D" id="3.40.50.300">
    <property type="entry name" value="P-loop containing nucleotide triphosphate hydrolases"/>
    <property type="match status" value="2"/>
</dbReference>
<dbReference type="PANTHER" id="PTHR41313:SF1">
    <property type="entry name" value="DNA METHYLASE ADENINE-SPECIFIC DOMAIN-CONTAINING PROTEIN"/>
    <property type="match status" value="1"/>
</dbReference>
<protein>
    <submittedName>
        <fullName evidence="6">DEAD/DEAH box helicase family protein</fullName>
    </submittedName>
</protein>
<dbReference type="Pfam" id="PF00271">
    <property type="entry name" value="Helicase_C"/>
    <property type="match status" value="1"/>
</dbReference>
<dbReference type="SUPFAM" id="SSF52540">
    <property type="entry name" value="P-loop containing nucleoside triphosphate hydrolases"/>
    <property type="match status" value="2"/>
</dbReference>
<evidence type="ECO:0000259" key="5">
    <source>
        <dbReference type="SMART" id="SM00487"/>
    </source>
</evidence>
<evidence type="ECO:0000256" key="3">
    <source>
        <dbReference type="SAM" id="Coils"/>
    </source>
</evidence>
<dbReference type="SMART" id="SM00487">
    <property type="entry name" value="DEXDc"/>
    <property type="match status" value="1"/>
</dbReference>
<dbReference type="PANTHER" id="PTHR41313">
    <property type="entry name" value="ADENINE-SPECIFIC METHYLTRANSFERASE"/>
    <property type="match status" value="1"/>
</dbReference>
<accession>A0A943DAE2</accession>
<dbReference type="InterPro" id="IPR011545">
    <property type="entry name" value="DEAD/DEAH_box_helicase_dom"/>
</dbReference>
<feature type="coiled-coil region" evidence="3">
    <location>
        <begin position="217"/>
        <end position="263"/>
    </location>
</feature>
<dbReference type="InterPro" id="IPR001650">
    <property type="entry name" value="Helicase_C-like"/>
</dbReference>
<evidence type="ECO:0000313" key="6">
    <source>
        <dbReference type="EMBL" id="MBS5332950.1"/>
    </source>
</evidence>
<keyword evidence="3" id="KW-0175">Coiled coil</keyword>
<dbReference type="AlphaFoldDB" id="A0A943DAE2"/>
<dbReference type="InterPro" id="IPR052933">
    <property type="entry name" value="DNA_Protect_Modify"/>
</dbReference>
<dbReference type="InterPro" id="IPR014001">
    <property type="entry name" value="Helicase_ATP-bd"/>
</dbReference>
<feature type="domain" description="Helicase ATP-binding" evidence="5">
    <location>
        <begin position="95"/>
        <end position="333"/>
    </location>
</feature>
<evidence type="ECO:0000256" key="1">
    <source>
        <dbReference type="ARBA" id="ARBA00022741"/>
    </source>
</evidence>
<feature type="region of interest" description="Disordered" evidence="4">
    <location>
        <begin position="898"/>
        <end position="924"/>
    </location>
</feature>
<keyword evidence="6" id="KW-0378">Hydrolase</keyword>
<dbReference type="GO" id="GO:0004386">
    <property type="term" value="F:helicase activity"/>
    <property type="evidence" value="ECO:0007669"/>
    <property type="project" value="UniProtKB-KW"/>
</dbReference>
<keyword evidence="1" id="KW-0547">Nucleotide-binding</keyword>
<dbReference type="Pfam" id="PF00270">
    <property type="entry name" value="DEAD"/>
    <property type="match status" value="1"/>
</dbReference>
<reference evidence="6" key="1">
    <citation type="submission" date="2021-02" db="EMBL/GenBank/DDBJ databases">
        <title>Infant gut strain persistence is associated with maternal origin, phylogeny, and functional potential including surface adhesion and iron acquisition.</title>
        <authorList>
            <person name="Lou Y.C."/>
        </authorList>
    </citation>
    <scope>NUCLEOTIDE SEQUENCE</scope>
    <source>
        <strain evidence="6">L3_101_000M1_dasL3_101_000M1_concoct_87</strain>
    </source>
</reference>
<sequence>RINGYHLLENALNLRATKIYDTIYDENGKEQHKLNGPATEEAQAKQRMIEDAFKDWIFKDRERRESLVALYNEKFNCIRPREYDGSHIQFFGMNPEIALRPHQRNAIAHILYGHNTLLAHVVGAGKTYEMVAAAMEKKRLGLCSKTLVAVPNHLTGQFASEALKLYPNANILVTTQRDFEKTNRKRFCAKIATGNYDIVVIGHSQFEKIPLSDARKAEFIRKQIDELEMQLESMDNSESRLTVKQLESKKKQLKTKLSNLLDAPKRDDVVTFEELGADSLMVDEAHNFKNLMTVTKMHNIAGISTTESQKASDLFMKCQYLDEITGARGVTFATGTPISNSMTELYTMQRYLQQNTLERNGLANFDSWAATFGETVTAIELAPEGTGYRTKTRFARFFNLPELMAMFKECADIQTADMLKLPVPALVGGKPTNIQLKPSEIQKQMVAELGERADKIRNKMVKPYEDNMLKITNDGRKLALDQRLIDPDLPDDPDSKVNICVGKIFEIWEQTMPQRSAQLVFCDLSTPKAGVFNVYDDMKAKLIERGIPETEIAFIHEANTDARKTELFGKVRSGAVRVLMGSTAKMGAGTNVQKRLIALHHLDVPWRPSDIEQREGRILRQGNENKEVYVFRYVTEGTFDAYSWQLIENKQKFIGQIMTSKSPARSCDDMDEAALSYAEVKALAAGNPLIKEKMDLDVQLTRLKTLKAAHDSQRYELENKIAIGFPAEIRKCKEQIENATVDAATVKEHSVVDADGKDVFCIQLEKKVYYEKEPAGKALLGLLGLALNSEKPVPIGYFKGMELQIQHLPFGNEYHARLAGSGTYSTQLGADVLGNLTRLSNLANGIEPSIEKTRNMQIQLEQQLASAEEEVKRPFPQATELTEKSKRLAVLEGLLNMNDKDIVTDTEPEQQYQTDNRQRGQEER</sequence>
<dbReference type="EMBL" id="JAGZGG010000026">
    <property type="protein sequence ID" value="MBS5332950.1"/>
    <property type="molecule type" value="Genomic_DNA"/>
</dbReference>